<dbReference type="Proteomes" id="UP000192610">
    <property type="component" value="Unassembled WGS sequence"/>
</dbReference>
<evidence type="ECO:0000313" key="2">
    <source>
        <dbReference type="Proteomes" id="UP000192610"/>
    </source>
</evidence>
<reference evidence="2" key="1">
    <citation type="submission" date="2016-04" db="EMBL/GenBank/DDBJ databases">
        <authorList>
            <person name="Chen L."/>
            <person name="Zhuang W."/>
            <person name="Wang G."/>
        </authorList>
    </citation>
    <scope>NUCLEOTIDE SEQUENCE [LARGE SCALE GENOMIC DNA]</scope>
    <source>
        <strain evidence="2">17621</strain>
    </source>
</reference>
<accession>A0A1V9FCE8</accession>
<evidence type="ECO:0000313" key="1">
    <source>
        <dbReference type="EMBL" id="OQP55947.1"/>
    </source>
</evidence>
<protein>
    <recommendedName>
        <fullName evidence="3">Type IX secretion system membrane protein PorP/SprF</fullName>
    </recommendedName>
</protein>
<comment type="caution">
    <text evidence="1">The sequence shown here is derived from an EMBL/GenBank/DDBJ whole genome shotgun (WGS) entry which is preliminary data.</text>
</comment>
<evidence type="ECO:0008006" key="3">
    <source>
        <dbReference type="Google" id="ProtNLM"/>
    </source>
</evidence>
<proteinExistence type="predicted"/>
<dbReference type="STRING" id="354355.SAMN05660816_04997"/>
<organism evidence="1 2">
    <name type="scientific">Niastella yeongjuensis</name>
    <dbReference type="NCBI Taxonomy" id="354355"/>
    <lineage>
        <taxon>Bacteria</taxon>
        <taxon>Pseudomonadati</taxon>
        <taxon>Bacteroidota</taxon>
        <taxon>Chitinophagia</taxon>
        <taxon>Chitinophagales</taxon>
        <taxon>Chitinophagaceae</taxon>
        <taxon>Niastella</taxon>
    </lineage>
</organism>
<sequence>MPDSEKLAVLRNLLLPLFLIPWLANGQSIHYSPGTLYTGLGAYSHQFTQSFSFLANQAALGNISKTSAGVYTEQKYGLKALSLFMATAAMPVGRGGVGIAMQYAGFNDFNESQAGLAYGKNLGKVSLGIQCNYNMMHVAGYGNDAAIGFEVGSQWQVSSTLITGFHIANPVGGHFRNHYQEKLAAVYQFGAGYEVSAQLLLSAELTKEENQPVNVQAGLQYILVPDRLFVRTGITTATTSPYIGVGWQWKNCRADACVRFHPQLGLTPGLLLLFYGKQKTEP</sequence>
<keyword evidence="2" id="KW-1185">Reference proteome</keyword>
<name>A0A1V9FCE8_9BACT</name>
<dbReference type="AlphaFoldDB" id="A0A1V9FCE8"/>
<dbReference type="EMBL" id="LVXG01000002">
    <property type="protein sequence ID" value="OQP55947.1"/>
    <property type="molecule type" value="Genomic_DNA"/>
</dbReference>
<gene>
    <name evidence="1" type="ORF">A4H97_20385</name>
</gene>